<feature type="transmembrane region" description="Helical" evidence="6">
    <location>
        <begin position="95"/>
        <end position="115"/>
    </location>
</feature>
<keyword evidence="8" id="KW-1185">Reference proteome</keyword>
<evidence type="ECO:0000256" key="2">
    <source>
        <dbReference type="ARBA" id="ARBA00022692"/>
    </source>
</evidence>
<evidence type="ECO:0000313" key="8">
    <source>
        <dbReference type="Proteomes" id="UP000094527"/>
    </source>
</evidence>
<evidence type="ECO:0000256" key="1">
    <source>
        <dbReference type="ARBA" id="ARBA00004141"/>
    </source>
</evidence>
<keyword evidence="3 6" id="KW-1133">Transmembrane helix</keyword>
<feature type="region of interest" description="Disordered" evidence="5">
    <location>
        <begin position="417"/>
        <end position="448"/>
    </location>
</feature>
<dbReference type="InterPro" id="IPR005178">
    <property type="entry name" value="Ostalpha/TMEM184C"/>
</dbReference>
<evidence type="ECO:0000256" key="4">
    <source>
        <dbReference type="ARBA" id="ARBA00023136"/>
    </source>
</evidence>
<evidence type="ECO:0000256" key="5">
    <source>
        <dbReference type="SAM" id="MobiDB-lite"/>
    </source>
</evidence>
<proteinExistence type="predicted"/>
<feature type="transmembrane region" description="Helical" evidence="6">
    <location>
        <begin position="183"/>
        <end position="201"/>
    </location>
</feature>
<dbReference type="Proteomes" id="UP000094527">
    <property type="component" value="Unassembled WGS sequence"/>
</dbReference>
<feature type="transmembrane region" description="Helical" evidence="6">
    <location>
        <begin position="309"/>
        <end position="327"/>
    </location>
</feature>
<evidence type="ECO:0000256" key="3">
    <source>
        <dbReference type="ARBA" id="ARBA00022989"/>
    </source>
</evidence>
<dbReference type="EMBL" id="LJIJ01000501">
    <property type="protein sequence ID" value="ODM96812.1"/>
    <property type="molecule type" value="Genomic_DNA"/>
</dbReference>
<feature type="compositionally biased region" description="Basic and acidic residues" evidence="5">
    <location>
        <begin position="417"/>
        <end position="426"/>
    </location>
</feature>
<keyword evidence="2 6" id="KW-0812">Transmembrane</keyword>
<accession>A0A1D2MV58</accession>
<dbReference type="AlphaFoldDB" id="A0A1D2MV58"/>
<organism evidence="7 8">
    <name type="scientific">Orchesella cincta</name>
    <name type="common">Springtail</name>
    <name type="synonym">Podura cincta</name>
    <dbReference type="NCBI Taxonomy" id="48709"/>
    <lineage>
        <taxon>Eukaryota</taxon>
        <taxon>Metazoa</taxon>
        <taxon>Ecdysozoa</taxon>
        <taxon>Arthropoda</taxon>
        <taxon>Hexapoda</taxon>
        <taxon>Collembola</taxon>
        <taxon>Entomobryomorpha</taxon>
        <taxon>Entomobryoidea</taxon>
        <taxon>Orchesellidae</taxon>
        <taxon>Orchesellinae</taxon>
        <taxon>Orchesella</taxon>
    </lineage>
</organism>
<evidence type="ECO:0000256" key="6">
    <source>
        <dbReference type="SAM" id="Phobius"/>
    </source>
</evidence>
<feature type="transmembrane region" description="Helical" evidence="6">
    <location>
        <begin position="267"/>
        <end position="289"/>
    </location>
</feature>
<dbReference type="GO" id="GO:0016020">
    <property type="term" value="C:membrane"/>
    <property type="evidence" value="ECO:0007669"/>
    <property type="project" value="UniProtKB-SubCell"/>
</dbReference>
<feature type="transmembrane region" description="Helical" evidence="6">
    <location>
        <begin position="223"/>
        <end position="246"/>
    </location>
</feature>
<feature type="transmembrane region" description="Helical" evidence="6">
    <location>
        <begin position="61"/>
        <end position="83"/>
    </location>
</feature>
<feature type="transmembrane region" description="Helical" evidence="6">
    <location>
        <begin position="28"/>
        <end position="49"/>
    </location>
</feature>
<reference evidence="7 8" key="1">
    <citation type="journal article" date="2016" name="Genome Biol. Evol.">
        <title>Gene Family Evolution Reflects Adaptation to Soil Environmental Stressors in the Genome of the Collembolan Orchesella cincta.</title>
        <authorList>
            <person name="Faddeeva-Vakhrusheva A."/>
            <person name="Derks M.F."/>
            <person name="Anvar S.Y."/>
            <person name="Agamennone V."/>
            <person name="Suring W."/>
            <person name="Smit S."/>
            <person name="van Straalen N.M."/>
            <person name="Roelofs D."/>
        </authorList>
    </citation>
    <scope>NUCLEOTIDE SEQUENCE [LARGE SCALE GENOMIC DNA]</scope>
    <source>
        <tissue evidence="7">Mixed pool</tissue>
    </source>
</reference>
<dbReference type="Pfam" id="PF03619">
    <property type="entry name" value="Solute_trans_a"/>
    <property type="match status" value="1"/>
</dbReference>
<dbReference type="SMART" id="SM01417">
    <property type="entry name" value="Solute_trans_a"/>
    <property type="match status" value="1"/>
</dbReference>
<dbReference type="OrthoDB" id="5348404at2759"/>
<keyword evidence="4 6" id="KW-0472">Membrane</keyword>
<evidence type="ECO:0000313" key="7">
    <source>
        <dbReference type="EMBL" id="ODM96812.1"/>
    </source>
</evidence>
<protein>
    <submittedName>
        <fullName evidence="7">Transmembrane protein</fullName>
    </submittedName>
</protein>
<gene>
    <name evidence="7" type="ORF">Ocin01_09874</name>
</gene>
<sequence>MGCGDFCARLGRWCFHCFLRWRLWIRPFFILGYTIVLCILVPSLVFTCLGHECSKQQRTQLIGGVFALLAIPISFWEITQHLVHYTKPYLQKHVIRILWMVPVYALDAWIGLLAPEYSIYCNSLRECYEAYVIYNFMKFLLNYLNAEMDLEANLEMKQQASFWSSAILYLLTAKYYHILTGLIFYRFTTFFLFAVFVIGKWDKNSICELFGVYGEDEYRSNMAFPYIIAINNVSQFVAMYCLVLFYRANKDELQPMRPIGKFLCIKSVVFFSFFQGVAISILVNTGIIANVFGTTEKNDIKDISSSLQNFLICIEMFFAALAHHYAFSYKAYVDMAAEQPNCCESFCQMWDVSDVKQDLEEHIGVMKNTVRQVMPSRVYRHPGGLREERAHLLSTSDEPATSSSGPVQAAAVRLVAEMDPKTRSPVDDDSDGGNFTDLTEDAKLCSKD</sequence>
<comment type="subcellular location">
    <subcellularLocation>
        <location evidence="1">Membrane</location>
        <topology evidence="1">Multi-pass membrane protein</topology>
    </subcellularLocation>
</comment>
<name>A0A1D2MV58_ORCCI</name>
<dbReference type="OMA" id="AHAFVFN"/>
<dbReference type="STRING" id="48709.A0A1D2MV58"/>
<comment type="caution">
    <text evidence="7">The sequence shown here is derived from an EMBL/GenBank/DDBJ whole genome shotgun (WGS) entry which is preliminary data.</text>
</comment>
<dbReference type="PANTHER" id="PTHR23423">
    <property type="entry name" value="ORGANIC SOLUTE TRANSPORTER-RELATED"/>
    <property type="match status" value="1"/>
</dbReference>